<proteinExistence type="predicted"/>
<dbReference type="CDD" id="cd06093">
    <property type="entry name" value="PX_domain"/>
    <property type="match status" value="1"/>
</dbReference>
<feature type="region of interest" description="Disordered" evidence="1">
    <location>
        <begin position="163"/>
        <end position="188"/>
    </location>
</feature>
<dbReference type="SUPFAM" id="SSF64268">
    <property type="entry name" value="PX domain"/>
    <property type="match status" value="1"/>
</dbReference>
<dbReference type="GO" id="GO:0035091">
    <property type="term" value="F:phosphatidylinositol binding"/>
    <property type="evidence" value="ECO:0007669"/>
    <property type="project" value="InterPro"/>
</dbReference>
<evidence type="ECO:0000313" key="3">
    <source>
        <dbReference type="Proteomes" id="UP000481153"/>
    </source>
</evidence>
<comment type="caution">
    <text evidence="2">The sequence shown here is derived from an EMBL/GenBank/DDBJ whole genome shotgun (WGS) entry which is preliminary data.</text>
</comment>
<sequence length="580" mass="61725">MNIIKYCGDTSRWLAKVTLGDTSSPSIRNIITKVQVPGRSFLKTMAMKIQVLRYKDQTKNGSKFVAYIASVEHVASAAKWEVPIRYSTFHEFYTKISKTDNKVGSLTFPPKTFFAPSCATRCEQLDKFVTQLSAMINELSAAGQTLLNALLQVDSHVPKAAPEVVEPTSEPEVSAQVEEKDGADGAVEEPVKGEATEQLVAPDASTTASGLWIQTGGTMYVPDEKAVPTVMPTRSHIATDFIPPAAKSTIVRASSSDDLKNKLWVARPTGIESSSAVKQEVEQVPSKEIEAVTAPTAVEVTPAVLVIPAKVEVTPVAVQAPVAPAEPAAVTEAPTVEAAATTKAPAITEPVAKASQPSTTATSSGLWIQKGGSAYVPDENSVPTVMPTQSHIATDFIPPVVKPATIVRNSSSDDLKNKLWVSSPRPTPVDTVSSFSAAKSDSTDTKEVPAVVVAAKESTTPVVEKLNKNAKATLNLISSVCKPPVVKPASSPVHASRPNLLSIGSDDFTASSNDEQARPPLGSMDSVEFSTTDDEFYGKKPLTEEQRIRRNKKRAQKRRNRKAASSAATAATVETPSSPQ</sequence>
<evidence type="ECO:0000313" key="2">
    <source>
        <dbReference type="EMBL" id="KAF0731942.1"/>
    </source>
</evidence>
<dbReference type="EMBL" id="VJMJ01000138">
    <property type="protein sequence ID" value="KAF0731942.1"/>
    <property type="molecule type" value="Genomic_DNA"/>
</dbReference>
<gene>
    <name evidence="2" type="ORF">Ae201684_010894</name>
</gene>
<feature type="compositionally biased region" description="Low complexity" evidence="1">
    <location>
        <begin position="563"/>
        <end position="572"/>
    </location>
</feature>
<feature type="region of interest" description="Disordered" evidence="1">
    <location>
        <begin position="487"/>
        <end position="580"/>
    </location>
</feature>
<feature type="compositionally biased region" description="Basic and acidic residues" evidence="1">
    <location>
        <begin position="536"/>
        <end position="548"/>
    </location>
</feature>
<dbReference type="AlphaFoldDB" id="A0A6G0WWS5"/>
<accession>A0A6G0WWS5</accession>
<evidence type="ECO:0008006" key="4">
    <source>
        <dbReference type="Google" id="ProtNLM"/>
    </source>
</evidence>
<feature type="compositionally biased region" description="Low complexity" evidence="1">
    <location>
        <begin position="163"/>
        <end position="175"/>
    </location>
</feature>
<organism evidence="2 3">
    <name type="scientific">Aphanomyces euteiches</name>
    <dbReference type="NCBI Taxonomy" id="100861"/>
    <lineage>
        <taxon>Eukaryota</taxon>
        <taxon>Sar</taxon>
        <taxon>Stramenopiles</taxon>
        <taxon>Oomycota</taxon>
        <taxon>Saprolegniomycetes</taxon>
        <taxon>Saprolegniales</taxon>
        <taxon>Verrucalvaceae</taxon>
        <taxon>Aphanomyces</taxon>
    </lineage>
</organism>
<feature type="compositionally biased region" description="Basic and acidic residues" evidence="1">
    <location>
        <begin position="177"/>
        <end position="188"/>
    </location>
</feature>
<name>A0A6G0WWS5_9STRA</name>
<dbReference type="InterPro" id="IPR036871">
    <property type="entry name" value="PX_dom_sf"/>
</dbReference>
<protein>
    <recommendedName>
        <fullName evidence="4">PX domain-containing protein</fullName>
    </recommendedName>
</protein>
<dbReference type="VEuPathDB" id="FungiDB:AeMF1_002456"/>
<reference evidence="2 3" key="1">
    <citation type="submission" date="2019-07" db="EMBL/GenBank/DDBJ databases">
        <title>Genomics analysis of Aphanomyces spp. identifies a new class of oomycete effector associated with host adaptation.</title>
        <authorList>
            <person name="Gaulin E."/>
        </authorList>
    </citation>
    <scope>NUCLEOTIDE SEQUENCE [LARGE SCALE GENOMIC DNA]</scope>
    <source>
        <strain evidence="2 3">ATCC 201684</strain>
    </source>
</reference>
<evidence type="ECO:0000256" key="1">
    <source>
        <dbReference type="SAM" id="MobiDB-lite"/>
    </source>
</evidence>
<dbReference type="Gene3D" id="3.30.1520.10">
    <property type="entry name" value="Phox-like domain"/>
    <property type="match status" value="1"/>
</dbReference>
<dbReference type="Proteomes" id="UP000481153">
    <property type="component" value="Unassembled WGS sequence"/>
</dbReference>
<feature type="compositionally biased region" description="Basic residues" evidence="1">
    <location>
        <begin position="549"/>
        <end position="562"/>
    </location>
</feature>
<keyword evidence="3" id="KW-1185">Reference proteome</keyword>